<protein>
    <submittedName>
        <fullName evidence="1">Zinc-binding dehydrogenase</fullName>
    </submittedName>
</protein>
<reference evidence="1 2" key="1">
    <citation type="submission" date="2024-06" db="EMBL/GenBank/DDBJ databases">
        <title>Novosphingobium rhizovicinus M1R2S20.</title>
        <authorList>
            <person name="Sun J.-Q."/>
        </authorList>
    </citation>
    <scope>NUCLEOTIDE SEQUENCE [LARGE SCALE GENOMIC DNA]</scope>
    <source>
        <strain evidence="1 2">M1R2S20</strain>
    </source>
</reference>
<evidence type="ECO:0000313" key="2">
    <source>
        <dbReference type="Proteomes" id="UP001556118"/>
    </source>
</evidence>
<dbReference type="SUPFAM" id="SSF51735">
    <property type="entry name" value="NAD(P)-binding Rossmann-fold domains"/>
    <property type="match status" value="1"/>
</dbReference>
<gene>
    <name evidence="1" type="ORF">ABUH87_01265</name>
</gene>
<name>A0ABV3R6U7_9SPHN</name>
<keyword evidence="2" id="KW-1185">Reference proteome</keyword>
<dbReference type="RefSeq" id="WP_367768169.1">
    <property type="nucleotide sequence ID" value="NZ_JBFNXR010000016.1"/>
</dbReference>
<dbReference type="Gene3D" id="3.40.50.720">
    <property type="entry name" value="NAD(P)-binding Rossmann-like Domain"/>
    <property type="match status" value="1"/>
</dbReference>
<proteinExistence type="predicted"/>
<comment type="caution">
    <text evidence="1">The sequence shown here is derived from an EMBL/GenBank/DDBJ whole genome shotgun (WGS) entry which is preliminary data.</text>
</comment>
<dbReference type="InterPro" id="IPR036291">
    <property type="entry name" value="NAD(P)-bd_dom_sf"/>
</dbReference>
<dbReference type="Proteomes" id="UP001556118">
    <property type="component" value="Unassembled WGS sequence"/>
</dbReference>
<evidence type="ECO:0000313" key="1">
    <source>
        <dbReference type="EMBL" id="MEW9853817.1"/>
    </source>
</evidence>
<organism evidence="1 2">
    <name type="scientific">Novosphingobium rhizovicinum</name>
    <dbReference type="NCBI Taxonomy" id="3228928"/>
    <lineage>
        <taxon>Bacteria</taxon>
        <taxon>Pseudomonadati</taxon>
        <taxon>Pseudomonadota</taxon>
        <taxon>Alphaproteobacteria</taxon>
        <taxon>Sphingomonadales</taxon>
        <taxon>Sphingomonadaceae</taxon>
        <taxon>Novosphingobium</taxon>
    </lineage>
</organism>
<sequence>MAGRPRHRGRVGKNEAMLRDLGADEFIDYTRVAAHEIVRDVDLVVVDAVGGTQSGRCLRTLKPGGALFLIFR</sequence>
<dbReference type="EMBL" id="JBFNXR010000016">
    <property type="protein sequence ID" value="MEW9853817.1"/>
    <property type="molecule type" value="Genomic_DNA"/>
</dbReference>
<dbReference type="Pfam" id="PF13602">
    <property type="entry name" value="ADH_zinc_N_2"/>
    <property type="match status" value="1"/>
</dbReference>
<accession>A0ABV3R6U7</accession>